<dbReference type="AlphaFoldDB" id="A0ABD3GWD9"/>
<keyword evidence="3" id="KW-0540">Nuclease</keyword>
<dbReference type="Proteomes" id="UP001633002">
    <property type="component" value="Unassembled WGS sequence"/>
</dbReference>
<evidence type="ECO:0000256" key="9">
    <source>
        <dbReference type="PROSITE-ProRule" id="PRU00266"/>
    </source>
</evidence>
<dbReference type="CDD" id="cd00593">
    <property type="entry name" value="RIBOc"/>
    <property type="match status" value="1"/>
</dbReference>
<dbReference type="GO" id="GO:0016787">
    <property type="term" value="F:hydrolase activity"/>
    <property type="evidence" value="ECO:0007669"/>
    <property type="project" value="UniProtKB-KW"/>
</dbReference>
<dbReference type="InterPro" id="IPR000999">
    <property type="entry name" value="RNase_III_dom"/>
</dbReference>
<comment type="cofactor">
    <cofactor evidence="2">
        <name>Mg(2+)</name>
        <dbReference type="ChEBI" id="CHEBI:18420"/>
    </cofactor>
</comment>
<dbReference type="SUPFAM" id="SSF54768">
    <property type="entry name" value="dsRNA-binding domain-like"/>
    <property type="match status" value="2"/>
</dbReference>
<evidence type="ECO:0000259" key="12">
    <source>
        <dbReference type="PROSITE" id="PS50142"/>
    </source>
</evidence>
<sequence length="404" mass="45514">MGNTKTRPSTSSSISEASDDLAEALDTSECLQIGPELSKTDGRDVNFDKLEETLGYKFRSRKLLVQAVTHPSVQSSESYQRLEFLGDAVLGHLVTMYYFNKYKDLPQGHLTDLKQATVCNENFARIAVKYRLHEHLQHTVRDFQARIDLFTENIKTELDTPGLNAFGLGDVKAPKVLADIVESIAGAVFLDSGLVTEEVWRVFEPLLQPLATPDTVPKQPIRELQERCQQRGDDLRYSSYQSDPLNFTVYVFVNEELISTVATKSCNKHAEKLAARQALIKLKERDDNLVATAEEDDSKVISGDPKADTDMAAAVNQQQSCSAKASQKRNDKQILYELCNSKKWKSEYKRVLEEGPAHAKKYTYSVRVRRDQEWSEEYVGEPMPKVTKAENSAAATFLRTAKFS</sequence>
<dbReference type="Gene3D" id="3.30.160.20">
    <property type="match status" value="2"/>
</dbReference>
<evidence type="ECO:0000256" key="5">
    <source>
        <dbReference type="ARBA" id="ARBA00022759"/>
    </source>
</evidence>
<evidence type="ECO:0000256" key="7">
    <source>
        <dbReference type="ARBA" id="ARBA00022842"/>
    </source>
</evidence>
<dbReference type="SUPFAM" id="SSF69065">
    <property type="entry name" value="RNase III domain-like"/>
    <property type="match status" value="1"/>
</dbReference>
<accession>A0ABD3GWD9</accession>
<keyword evidence="4" id="KW-0479">Metal-binding</keyword>
<evidence type="ECO:0000256" key="10">
    <source>
        <dbReference type="SAM" id="MobiDB-lite"/>
    </source>
</evidence>
<dbReference type="Gene3D" id="1.10.1520.10">
    <property type="entry name" value="Ribonuclease III domain"/>
    <property type="match status" value="1"/>
</dbReference>
<evidence type="ECO:0000256" key="1">
    <source>
        <dbReference type="ARBA" id="ARBA00001936"/>
    </source>
</evidence>
<dbReference type="GO" id="GO:0003723">
    <property type="term" value="F:RNA binding"/>
    <property type="evidence" value="ECO:0007669"/>
    <property type="project" value="UniProtKB-UniRule"/>
</dbReference>
<keyword evidence="5" id="KW-0255">Endonuclease</keyword>
<evidence type="ECO:0000259" key="11">
    <source>
        <dbReference type="PROSITE" id="PS50137"/>
    </source>
</evidence>
<dbReference type="GO" id="GO:0004519">
    <property type="term" value="F:endonuclease activity"/>
    <property type="evidence" value="ECO:0007669"/>
    <property type="project" value="UniProtKB-KW"/>
</dbReference>
<keyword evidence="14" id="KW-1185">Reference proteome</keyword>
<dbReference type="PROSITE" id="PS50142">
    <property type="entry name" value="RNASE_3_2"/>
    <property type="match status" value="1"/>
</dbReference>
<dbReference type="FunFam" id="1.10.1520.10:FF:000004">
    <property type="entry name" value="Endoribonuclease dicer-like 1"/>
    <property type="match status" value="1"/>
</dbReference>
<comment type="cofactor">
    <cofactor evidence="1">
        <name>Mn(2+)</name>
        <dbReference type="ChEBI" id="CHEBI:29035"/>
    </cofactor>
</comment>
<reference evidence="13 14" key="1">
    <citation type="submission" date="2024-09" db="EMBL/GenBank/DDBJ databases">
        <title>Chromosome-scale assembly of Riccia sorocarpa.</title>
        <authorList>
            <person name="Paukszto L."/>
        </authorList>
    </citation>
    <scope>NUCLEOTIDE SEQUENCE [LARGE SCALE GENOMIC DNA]</scope>
    <source>
        <strain evidence="13">LP-2024</strain>
        <tissue evidence="13">Aerial parts of the thallus</tissue>
    </source>
</reference>
<evidence type="ECO:0000256" key="2">
    <source>
        <dbReference type="ARBA" id="ARBA00001946"/>
    </source>
</evidence>
<gene>
    <name evidence="13" type="ORF">R1sor_000993</name>
</gene>
<dbReference type="EMBL" id="JBJQOH010000006">
    <property type="protein sequence ID" value="KAL3682971.1"/>
    <property type="molecule type" value="Genomic_DNA"/>
</dbReference>
<evidence type="ECO:0000256" key="3">
    <source>
        <dbReference type="ARBA" id="ARBA00022722"/>
    </source>
</evidence>
<protein>
    <submittedName>
        <fullName evidence="13">Uncharacterized protein</fullName>
    </submittedName>
</protein>
<feature type="domain" description="DRBM" evidence="11">
    <location>
        <begin position="219"/>
        <end position="284"/>
    </location>
</feature>
<dbReference type="Pfam" id="PF00636">
    <property type="entry name" value="Ribonuclease_3"/>
    <property type="match status" value="1"/>
</dbReference>
<name>A0ABD3GWD9_9MARC</name>
<evidence type="ECO:0000256" key="4">
    <source>
        <dbReference type="ARBA" id="ARBA00022723"/>
    </source>
</evidence>
<dbReference type="SMART" id="SM00535">
    <property type="entry name" value="RIBOc"/>
    <property type="match status" value="1"/>
</dbReference>
<dbReference type="PROSITE" id="PS00517">
    <property type="entry name" value="RNASE_3_1"/>
    <property type="match status" value="1"/>
</dbReference>
<dbReference type="GO" id="GO:0046872">
    <property type="term" value="F:metal ion binding"/>
    <property type="evidence" value="ECO:0007669"/>
    <property type="project" value="UniProtKB-KW"/>
</dbReference>
<comment type="caution">
    <text evidence="13">The sequence shown here is derived from an EMBL/GenBank/DDBJ whole genome shotgun (WGS) entry which is preliminary data.</text>
</comment>
<dbReference type="InterPro" id="IPR011907">
    <property type="entry name" value="RNase_III"/>
</dbReference>
<evidence type="ECO:0000256" key="6">
    <source>
        <dbReference type="ARBA" id="ARBA00022801"/>
    </source>
</evidence>
<dbReference type="InterPro" id="IPR036389">
    <property type="entry name" value="RNase_III_sf"/>
</dbReference>
<dbReference type="InterPro" id="IPR014720">
    <property type="entry name" value="dsRBD_dom"/>
</dbReference>
<dbReference type="Pfam" id="PF00035">
    <property type="entry name" value="dsrm"/>
    <property type="match status" value="2"/>
</dbReference>
<dbReference type="HAMAP" id="MF_00104">
    <property type="entry name" value="RNase_III"/>
    <property type="match status" value="1"/>
</dbReference>
<proteinExistence type="inferred from homology"/>
<dbReference type="PROSITE" id="PS50137">
    <property type="entry name" value="DS_RBD"/>
    <property type="match status" value="1"/>
</dbReference>
<organism evidence="13 14">
    <name type="scientific">Riccia sorocarpa</name>
    <dbReference type="NCBI Taxonomy" id="122646"/>
    <lineage>
        <taxon>Eukaryota</taxon>
        <taxon>Viridiplantae</taxon>
        <taxon>Streptophyta</taxon>
        <taxon>Embryophyta</taxon>
        <taxon>Marchantiophyta</taxon>
        <taxon>Marchantiopsida</taxon>
        <taxon>Marchantiidae</taxon>
        <taxon>Marchantiales</taxon>
        <taxon>Ricciaceae</taxon>
        <taxon>Riccia</taxon>
    </lineage>
</organism>
<dbReference type="PANTHER" id="PTHR14950:SF37">
    <property type="entry name" value="ENDORIBONUCLEASE DICER"/>
    <property type="match status" value="1"/>
</dbReference>
<evidence type="ECO:0000256" key="8">
    <source>
        <dbReference type="ARBA" id="ARBA00022884"/>
    </source>
</evidence>
<feature type="region of interest" description="Disordered" evidence="10">
    <location>
        <begin position="1"/>
        <end position="20"/>
    </location>
</feature>
<dbReference type="SMART" id="SM00358">
    <property type="entry name" value="DSRM"/>
    <property type="match status" value="2"/>
</dbReference>
<feature type="domain" description="RNase III" evidence="12">
    <location>
        <begin position="47"/>
        <end position="193"/>
    </location>
</feature>
<keyword evidence="7" id="KW-0460">Magnesium</keyword>
<keyword evidence="6" id="KW-0378">Hydrolase</keyword>
<keyword evidence="8 9" id="KW-0694">RNA-binding</keyword>
<dbReference type="PANTHER" id="PTHR14950">
    <property type="entry name" value="DICER-RELATED"/>
    <property type="match status" value="1"/>
</dbReference>
<evidence type="ECO:0000313" key="14">
    <source>
        <dbReference type="Proteomes" id="UP001633002"/>
    </source>
</evidence>
<evidence type="ECO:0000313" key="13">
    <source>
        <dbReference type="EMBL" id="KAL3682971.1"/>
    </source>
</evidence>